<dbReference type="EMBL" id="JAHDYR010000007">
    <property type="protein sequence ID" value="KAG9396237.1"/>
    <property type="molecule type" value="Genomic_DNA"/>
</dbReference>
<sequence>MDVQINAPISMSSLAERLALRAAKIQSEKDVNNQITFKTSTDQPYSAPAEPERPVLPRVTVSAAPMTRATHSEKKLVVPKAKAAAPPKLTIGKRLTPNTRDRAFQLDVKKSGVKRTAAGKTWMDEKLAGWSDTERRLFVGNLLGSAKDEDLAHMFRHYPSVTKVRVVNDKTKKSNYGFVSFADEADYLKAFTEMKHSQEYPYIIIQPSKWAERNVSVRSRAEKHELGQLRHDIERHSGKKFEG</sequence>
<dbReference type="InterPro" id="IPR035979">
    <property type="entry name" value="RBD_domain_sf"/>
</dbReference>
<dbReference type="AlphaFoldDB" id="A0A8J6BF95"/>
<dbReference type="InterPro" id="IPR012677">
    <property type="entry name" value="Nucleotide-bd_a/b_plait_sf"/>
</dbReference>
<reference evidence="4" key="1">
    <citation type="submission" date="2021-05" db="EMBL/GenBank/DDBJ databases">
        <title>A free-living protist that lacks canonical eukaryotic 1 DNA replication and segregation systems.</title>
        <authorList>
            <person name="Salas-Leiva D.E."/>
            <person name="Tromer E.C."/>
            <person name="Curtis B.A."/>
            <person name="Jerlstrom-Hultqvist J."/>
            <person name="Kolisko M."/>
            <person name="Yi Z."/>
            <person name="Salas-Leiva J.S."/>
            <person name="Gallot-Lavallee L."/>
            <person name="Kops G.J.P.L."/>
            <person name="Archibald J.M."/>
            <person name="Simpson A.G.B."/>
            <person name="Roger A.J."/>
        </authorList>
    </citation>
    <scope>NUCLEOTIDE SEQUENCE</scope>
    <source>
        <strain evidence="4">BICM</strain>
    </source>
</reference>
<accession>A0A8J6BF95</accession>
<dbReference type="PANTHER" id="PTHR47640">
    <property type="entry name" value="TRNA SELENOCYSTEINE 1-ASSOCIATED PROTEIN 1-RELATED-RELATED"/>
    <property type="match status" value="1"/>
</dbReference>
<name>A0A8J6BF95_9EUKA</name>
<evidence type="ECO:0000256" key="2">
    <source>
        <dbReference type="PROSITE-ProRule" id="PRU00176"/>
    </source>
</evidence>
<dbReference type="SUPFAM" id="SSF54928">
    <property type="entry name" value="RNA-binding domain, RBD"/>
    <property type="match status" value="1"/>
</dbReference>
<dbReference type="OrthoDB" id="1749473at2759"/>
<dbReference type="PROSITE" id="PS50102">
    <property type="entry name" value="RRM"/>
    <property type="match status" value="1"/>
</dbReference>
<dbReference type="Pfam" id="PF00076">
    <property type="entry name" value="RRM_1"/>
    <property type="match status" value="1"/>
</dbReference>
<dbReference type="GO" id="GO:0003729">
    <property type="term" value="F:mRNA binding"/>
    <property type="evidence" value="ECO:0007669"/>
    <property type="project" value="InterPro"/>
</dbReference>
<dbReference type="Gene3D" id="3.30.70.330">
    <property type="match status" value="1"/>
</dbReference>
<organism evidence="4 5">
    <name type="scientific">Carpediemonas membranifera</name>
    <dbReference type="NCBI Taxonomy" id="201153"/>
    <lineage>
        <taxon>Eukaryota</taxon>
        <taxon>Metamonada</taxon>
        <taxon>Carpediemonas-like organisms</taxon>
        <taxon>Carpediemonas</taxon>
    </lineage>
</organism>
<evidence type="ECO:0000313" key="4">
    <source>
        <dbReference type="EMBL" id="KAG9396237.1"/>
    </source>
</evidence>
<protein>
    <submittedName>
        <fullName evidence="4">RNA recognition motif containing protein</fullName>
    </submittedName>
</protein>
<evidence type="ECO:0000313" key="5">
    <source>
        <dbReference type="Proteomes" id="UP000717585"/>
    </source>
</evidence>
<evidence type="ECO:0000256" key="1">
    <source>
        <dbReference type="ARBA" id="ARBA00022884"/>
    </source>
</evidence>
<dbReference type="SMART" id="SM00360">
    <property type="entry name" value="RRM"/>
    <property type="match status" value="1"/>
</dbReference>
<dbReference type="InterPro" id="IPR050825">
    <property type="entry name" value="RBM42_RBP45_47-like"/>
</dbReference>
<dbReference type="Proteomes" id="UP000717585">
    <property type="component" value="Unassembled WGS sequence"/>
</dbReference>
<gene>
    <name evidence="4" type="ORF">J8273_2589</name>
</gene>
<proteinExistence type="predicted"/>
<evidence type="ECO:0000259" key="3">
    <source>
        <dbReference type="PROSITE" id="PS50102"/>
    </source>
</evidence>
<comment type="caution">
    <text evidence="4">The sequence shown here is derived from an EMBL/GenBank/DDBJ whole genome shotgun (WGS) entry which is preliminary data.</text>
</comment>
<feature type="domain" description="RRM" evidence="3">
    <location>
        <begin position="135"/>
        <end position="222"/>
    </location>
</feature>
<keyword evidence="5" id="KW-1185">Reference proteome</keyword>
<keyword evidence="1 2" id="KW-0694">RNA-binding</keyword>
<dbReference type="InterPro" id="IPR000504">
    <property type="entry name" value="RRM_dom"/>
</dbReference>